<feature type="transmembrane region" description="Helical" evidence="7">
    <location>
        <begin position="66"/>
        <end position="85"/>
    </location>
</feature>
<dbReference type="PANTHER" id="PTHR30460">
    <property type="entry name" value="MODERATE CONDUCTANCE MECHANOSENSITIVE CHANNEL YBIO"/>
    <property type="match status" value="1"/>
</dbReference>
<protein>
    <submittedName>
        <fullName evidence="11">Small conductance mechanosensitive channel</fullName>
    </submittedName>
</protein>
<dbReference type="InterPro" id="IPR011014">
    <property type="entry name" value="MscS_channel_TM-2"/>
</dbReference>
<dbReference type="Gene3D" id="3.30.70.100">
    <property type="match status" value="1"/>
</dbReference>
<evidence type="ECO:0000256" key="3">
    <source>
        <dbReference type="ARBA" id="ARBA00022475"/>
    </source>
</evidence>
<dbReference type="InterPro" id="IPR006685">
    <property type="entry name" value="MscS_channel_2nd"/>
</dbReference>
<dbReference type="Pfam" id="PF00924">
    <property type="entry name" value="MS_channel_2nd"/>
    <property type="match status" value="1"/>
</dbReference>
<organism evidence="11 12">
    <name type="scientific">Candidatus Nitrotoga arctica</name>
    <dbReference type="NCBI Taxonomy" id="453162"/>
    <lineage>
        <taxon>Bacteria</taxon>
        <taxon>Pseudomonadati</taxon>
        <taxon>Pseudomonadota</taxon>
        <taxon>Betaproteobacteria</taxon>
        <taxon>Nitrosomonadales</taxon>
        <taxon>Gallionellaceae</taxon>
        <taxon>Candidatus Nitrotoga</taxon>
    </lineage>
</organism>
<name>A0ABM8YW07_9PROT</name>
<proteinExistence type="inferred from homology"/>
<evidence type="ECO:0000256" key="2">
    <source>
        <dbReference type="ARBA" id="ARBA00008017"/>
    </source>
</evidence>
<comment type="similarity">
    <text evidence="2">Belongs to the MscS (TC 1.A.23) family.</text>
</comment>
<dbReference type="InterPro" id="IPR049142">
    <property type="entry name" value="MS_channel_1st"/>
</dbReference>
<reference evidence="11 12" key="1">
    <citation type="submission" date="2021-10" db="EMBL/GenBank/DDBJ databases">
        <authorList>
            <person name="Koch H."/>
        </authorList>
    </citation>
    <scope>NUCLEOTIDE SEQUENCE [LARGE SCALE GENOMIC DNA]</scope>
    <source>
        <strain evidence="11">6680</strain>
    </source>
</reference>
<dbReference type="InterPro" id="IPR010920">
    <property type="entry name" value="LSM_dom_sf"/>
</dbReference>
<feature type="domain" description="Mechanosensitive ion channel transmembrane helices 2/3" evidence="10">
    <location>
        <begin position="72"/>
        <end position="110"/>
    </location>
</feature>
<sequence>MNIFDFAYLRDAPPNAVTLIHVVVILLFAWLLFRISRKLIHTLRAHMGGRAATAENIRRIDTLAHVSRYVISSLITLIASMMILSELGVSIAPILGAAGVAGIAVGFGAQSLIKDYFNGFFILLENQIHEGDVVEVSSKTGVVEKVTLRYILLRDFEGSVHFIPNGLITTVTNKSRGYAYAVIDVKIAYRESIDEAFDVMRKVGSEMRASADYAAKMVEDIDIAGVQDWADSAVVLRCRFKVIPLEQWGVRREFLRRLKEAFDARGIEIPYPHVTIYVGQDKSGIPSALRVLKTKKDS</sequence>
<keyword evidence="5 7" id="KW-1133">Transmembrane helix</keyword>
<feature type="transmembrane region" description="Helical" evidence="7">
    <location>
        <begin position="12"/>
        <end position="33"/>
    </location>
</feature>
<dbReference type="InterPro" id="IPR011066">
    <property type="entry name" value="MscS_channel_C_sf"/>
</dbReference>
<evidence type="ECO:0000256" key="1">
    <source>
        <dbReference type="ARBA" id="ARBA00004651"/>
    </source>
</evidence>
<keyword evidence="6 7" id="KW-0472">Membrane</keyword>
<dbReference type="InterPro" id="IPR045276">
    <property type="entry name" value="YbiO_bact"/>
</dbReference>
<dbReference type="Gene3D" id="2.30.30.60">
    <property type="match status" value="1"/>
</dbReference>
<dbReference type="InterPro" id="IPR049278">
    <property type="entry name" value="MS_channel_C"/>
</dbReference>
<dbReference type="Pfam" id="PF21082">
    <property type="entry name" value="MS_channel_3rd"/>
    <property type="match status" value="1"/>
</dbReference>
<evidence type="ECO:0000256" key="6">
    <source>
        <dbReference type="ARBA" id="ARBA00023136"/>
    </source>
</evidence>
<keyword evidence="4 7" id="KW-0812">Transmembrane</keyword>
<feature type="domain" description="Mechanosensitive ion channel MscS" evidence="8">
    <location>
        <begin position="112"/>
        <end position="175"/>
    </location>
</feature>
<evidence type="ECO:0000256" key="4">
    <source>
        <dbReference type="ARBA" id="ARBA00022692"/>
    </source>
</evidence>
<keyword evidence="3" id="KW-1003">Cell membrane</keyword>
<evidence type="ECO:0000259" key="9">
    <source>
        <dbReference type="Pfam" id="PF21082"/>
    </source>
</evidence>
<evidence type="ECO:0000313" key="12">
    <source>
        <dbReference type="Proteomes" id="UP000839052"/>
    </source>
</evidence>
<dbReference type="InterPro" id="IPR023408">
    <property type="entry name" value="MscS_beta-dom_sf"/>
</dbReference>
<dbReference type="SUPFAM" id="SSF50182">
    <property type="entry name" value="Sm-like ribonucleoproteins"/>
    <property type="match status" value="1"/>
</dbReference>
<evidence type="ECO:0000256" key="5">
    <source>
        <dbReference type="ARBA" id="ARBA00022989"/>
    </source>
</evidence>
<dbReference type="Gene3D" id="1.10.287.1260">
    <property type="match status" value="1"/>
</dbReference>
<evidence type="ECO:0000259" key="8">
    <source>
        <dbReference type="Pfam" id="PF00924"/>
    </source>
</evidence>
<accession>A0ABM8YW07</accession>
<dbReference type="SUPFAM" id="SSF82689">
    <property type="entry name" value="Mechanosensitive channel protein MscS (YggB), C-terminal domain"/>
    <property type="match status" value="1"/>
</dbReference>
<keyword evidence="12" id="KW-1185">Reference proteome</keyword>
<evidence type="ECO:0000313" key="11">
    <source>
        <dbReference type="EMBL" id="CAG9931608.1"/>
    </source>
</evidence>
<dbReference type="Pfam" id="PF21088">
    <property type="entry name" value="MS_channel_1st"/>
    <property type="match status" value="1"/>
</dbReference>
<dbReference type="RefSeq" id="WP_239795699.1">
    <property type="nucleotide sequence ID" value="NZ_OU912926.1"/>
</dbReference>
<comment type="subcellular location">
    <subcellularLocation>
        <location evidence="1">Cell membrane</location>
        <topology evidence="1">Multi-pass membrane protein</topology>
    </subcellularLocation>
</comment>
<dbReference type="PANTHER" id="PTHR30460:SF0">
    <property type="entry name" value="MODERATE CONDUCTANCE MECHANOSENSITIVE CHANNEL YBIO"/>
    <property type="match status" value="1"/>
</dbReference>
<dbReference type="EMBL" id="OU912926">
    <property type="protein sequence ID" value="CAG9931608.1"/>
    <property type="molecule type" value="Genomic_DNA"/>
</dbReference>
<feature type="domain" description="Mechanosensitive ion channel MscS C-terminal" evidence="9">
    <location>
        <begin position="182"/>
        <end position="269"/>
    </location>
</feature>
<feature type="transmembrane region" description="Helical" evidence="7">
    <location>
        <begin position="91"/>
        <end position="113"/>
    </location>
</feature>
<dbReference type="SUPFAM" id="SSF82861">
    <property type="entry name" value="Mechanosensitive channel protein MscS (YggB), transmembrane region"/>
    <property type="match status" value="1"/>
</dbReference>
<evidence type="ECO:0000256" key="7">
    <source>
        <dbReference type="SAM" id="Phobius"/>
    </source>
</evidence>
<evidence type="ECO:0000259" key="10">
    <source>
        <dbReference type="Pfam" id="PF21088"/>
    </source>
</evidence>
<dbReference type="Proteomes" id="UP000839052">
    <property type="component" value="Chromosome"/>
</dbReference>
<gene>
    <name evidence="11" type="ORF">NTG6680_0355</name>
</gene>